<dbReference type="SUPFAM" id="SSF57716">
    <property type="entry name" value="Glucocorticoid receptor-like (DNA-binding domain)"/>
    <property type="match status" value="1"/>
</dbReference>
<feature type="compositionally biased region" description="Acidic residues" evidence="14">
    <location>
        <begin position="340"/>
        <end position="354"/>
    </location>
</feature>
<feature type="region of interest" description="Disordered" evidence="14">
    <location>
        <begin position="340"/>
        <end position="366"/>
    </location>
</feature>
<keyword evidence="3" id="KW-0479">Metal-binding</keyword>
<dbReference type="PANTHER" id="PTHR46600:SF1">
    <property type="entry name" value="THAP DOMAIN-CONTAINING PROTEIN 1"/>
    <property type="match status" value="1"/>
</dbReference>
<dbReference type="AlphaFoldDB" id="A0AAV4QRB5"/>
<dbReference type="InterPro" id="IPR026516">
    <property type="entry name" value="THAP1/10"/>
</dbReference>
<comment type="subcellular location">
    <subcellularLocation>
        <location evidence="1">Nucleus</location>
        <location evidence="1">Nucleoplasm</location>
    </subcellularLocation>
</comment>
<keyword evidence="17" id="KW-1185">Reference proteome</keyword>
<dbReference type="GO" id="GO:0005654">
    <property type="term" value="C:nucleoplasm"/>
    <property type="evidence" value="ECO:0007669"/>
    <property type="project" value="UniProtKB-SubCell"/>
</dbReference>
<proteinExistence type="inferred from homology"/>
<evidence type="ECO:0000313" key="17">
    <source>
        <dbReference type="Proteomes" id="UP001054837"/>
    </source>
</evidence>
<gene>
    <name evidence="16" type="primary">AVEN_111029_1</name>
    <name evidence="16" type="ORF">CDAR_213701</name>
</gene>
<feature type="compositionally biased region" description="Polar residues" evidence="14">
    <location>
        <begin position="357"/>
        <end position="366"/>
    </location>
</feature>
<evidence type="ECO:0000256" key="9">
    <source>
        <dbReference type="ARBA" id="ARBA00023163"/>
    </source>
</evidence>
<feature type="region of interest" description="Disordered" evidence="14">
    <location>
        <begin position="548"/>
        <end position="592"/>
    </location>
</feature>
<evidence type="ECO:0000256" key="8">
    <source>
        <dbReference type="ARBA" id="ARBA00023125"/>
    </source>
</evidence>
<dbReference type="Pfam" id="PF05485">
    <property type="entry name" value="THAP"/>
    <property type="match status" value="1"/>
</dbReference>
<evidence type="ECO:0000256" key="10">
    <source>
        <dbReference type="ARBA" id="ARBA00023242"/>
    </source>
</evidence>
<name>A0AAV4QRB5_9ARAC</name>
<feature type="compositionally biased region" description="Basic and acidic residues" evidence="14">
    <location>
        <begin position="577"/>
        <end position="586"/>
    </location>
</feature>
<evidence type="ECO:0000256" key="11">
    <source>
        <dbReference type="ARBA" id="ARBA00023306"/>
    </source>
</evidence>
<keyword evidence="7 13" id="KW-0175">Coiled coil</keyword>
<dbReference type="PROSITE" id="PS50950">
    <property type="entry name" value="ZF_THAP"/>
    <property type="match status" value="1"/>
</dbReference>
<dbReference type="Proteomes" id="UP001054837">
    <property type="component" value="Unassembled WGS sequence"/>
</dbReference>
<feature type="coiled-coil region" evidence="13">
    <location>
        <begin position="435"/>
        <end position="462"/>
    </location>
</feature>
<evidence type="ECO:0000256" key="4">
    <source>
        <dbReference type="ARBA" id="ARBA00022771"/>
    </source>
</evidence>
<evidence type="ECO:0000256" key="7">
    <source>
        <dbReference type="ARBA" id="ARBA00023054"/>
    </source>
</evidence>
<keyword evidence="4 12" id="KW-0863">Zinc-finger</keyword>
<keyword evidence="5" id="KW-0862">Zinc</keyword>
<keyword evidence="6" id="KW-0805">Transcription regulation</keyword>
<feature type="compositionally biased region" description="Polar residues" evidence="14">
    <location>
        <begin position="155"/>
        <end position="167"/>
    </location>
</feature>
<evidence type="ECO:0000313" key="16">
    <source>
        <dbReference type="EMBL" id="GIY12578.1"/>
    </source>
</evidence>
<keyword evidence="11" id="KW-0131">Cell cycle</keyword>
<sequence>MVFCCVPLCGTDSYRSDPSVTFHEFPCNPDLAAKWIKQINSAVRTKQKPMWFPRGRAVVCSKHFLQTDFKDDCDILKPRTIPTVFGHKYIGFSQTTEDNHTVVNGNKKSPFIVKVNRPSSDESDLVISDVYSLSSKLNSSHNETAKTVPPMSPHSEASQNSSPVKNSYVDSFEHKNASVNVNLQNSITNAISPNIKTAIGSNIMKPSVFSQENLQKGNEILRKKGFKKDGPKNELIEIGPNTFLKINPDIIKVNKKLTPTGNTVLQFIMDQKHANQASNLLPKIMKTSEQNNDLMDHISEESNNSEKMSKKEEVVVQQIVGHLIDTHVCEETCDELKDINEEDDDMVVDNEDEESSNKNSDASNCVSITPIQNSNISMTMTSEGLPNNYNSSSNKTTNNYLAKAPVLFTTNLPISHCLTDKSKYAVQFKQKSRQIASLKLKLSTLTKKIEELENKCVVQERQLSYPFIKRLKTIRKNASKGDPCATYILEQIRCYTGKTKMRWSDTTLTQCAIWCRKAPYAYEYFKKADFFKLPCLGTVKRYMKKHPEIRNQNKINPLNPDESESSSDFDFDESDSDKEGQGHSDDENMEPTTTCETMLCDSQVVPSAEQSQMIVSNQIFANSTQIIPNSITPIQQEELIQNDPGSETSKDGEKSIELSSFPMTMDTSNLIQEIILPSGEVMQCYTSSLCNGNDASERYYIIPNVGDPNSGMEQEYNVVQTAESLPVILQNLDNCQLPMQQEQYVFVTNSSEQIEGGPETEVVTASI</sequence>
<dbReference type="EMBL" id="BPLQ01005073">
    <property type="protein sequence ID" value="GIY12578.1"/>
    <property type="molecule type" value="Genomic_DNA"/>
</dbReference>
<keyword evidence="8 12" id="KW-0238">DNA-binding</keyword>
<evidence type="ECO:0000259" key="15">
    <source>
        <dbReference type="PROSITE" id="PS50950"/>
    </source>
</evidence>
<evidence type="ECO:0000256" key="3">
    <source>
        <dbReference type="ARBA" id="ARBA00022723"/>
    </source>
</evidence>
<evidence type="ECO:0000256" key="14">
    <source>
        <dbReference type="SAM" id="MobiDB-lite"/>
    </source>
</evidence>
<evidence type="ECO:0000256" key="13">
    <source>
        <dbReference type="SAM" id="Coils"/>
    </source>
</evidence>
<organism evidence="16 17">
    <name type="scientific">Caerostris darwini</name>
    <dbReference type="NCBI Taxonomy" id="1538125"/>
    <lineage>
        <taxon>Eukaryota</taxon>
        <taxon>Metazoa</taxon>
        <taxon>Ecdysozoa</taxon>
        <taxon>Arthropoda</taxon>
        <taxon>Chelicerata</taxon>
        <taxon>Arachnida</taxon>
        <taxon>Araneae</taxon>
        <taxon>Araneomorphae</taxon>
        <taxon>Entelegynae</taxon>
        <taxon>Araneoidea</taxon>
        <taxon>Araneidae</taxon>
        <taxon>Caerostris</taxon>
    </lineage>
</organism>
<dbReference type="InterPro" id="IPR006612">
    <property type="entry name" value="THAP_Znf"/>
</dbReference>
<dbReference type="GO" id="GO:0008270">
    <property type="term" value="F:zinc ion binding"/>
    <property type="evidence" value="ECO:0007669"/>
    <property type="project" value="UniProtKB-KW"/>
</dbReference>
<evidence type="ECO:0000256" key="5">
    <source>
        <dbReference type="ARBA" id="ARBA00022833"/>
    </source>
</evidence>
<evidence type="ECO:0000256" key="12">
    <source>
        <dbReference type="PROSITE-ProRule" id="PRU00309"/>
    </source>
</evidence>
<evidence type="ECO:0000256" key="6">
    <source>
        <dbReference type="ARBA" id="ARBA00023015"/>
    </source>
</evidence>
<keyword evidence="9" id="KW-0804">Transcription</keyword>
<accession>A0AAV4QRB5</accession>
<dbReference type="PANTHER" id="PTHR46600">
    <property type="entry name" value="THAP DOMAIN-CONTAINING"/>
    <property type="match status" value="1"/>
</dbReference>
<dbReference type="SMART" id="SM00980">
    <property type="entry name" value="THAP"/>
    <property type="match status" value="1"/>
</dbReference>
<reference evidence="16 17" key="1">
    <citation type="submission" date="2021-06" db="EMBL/GenBank/DDBJ databases">
        <title>Caerostris darwini draft genome.</title>
        <authorList>
            <person name="Kono N."/>
            <person name="Arakawa K."/>
        </authorList>
    </citation>
    <scope>NUCLEOTIDE SEQUENCE [LARGE SCALE GENOMIC DNA]</scope>
</reference>
<dbReference type="GO" id="GO:0043565">
    <property type="term" value="F:sequence-specific DNA binding"/>
    <property type="evidence" value="ECO:0007669"/>
    <property type="project" value="InterPro"/>
</dbReference>
<keyword evidence="10" id="KW-0539">Nucleus</keyword>
<evidence type="ECO:0000256" key="2">
    <source>
        <dbReference type="ARBA" id="ARBA00006177"/>
    </source>
</evidence>
<feature type="compositionally biased region" description="Acidic residues" evidence="14">
    <location>
        <begin position="561"/>
        <end position="576"/>
    </location>
</feature>
<protein>
    <submittedName>
        <fullName evidence="16">THAP-type domain-containing protein</fullName>
    </submittedName>
</protein>
<comment type="similarity">
    <text evidence="2">Belongs to the THAP1 family.</text>
</comment>
<comment type="caution">
    <text evidence="16">The sequence shown here is derived from an EMBL/GenBank/DDBJ whole genome shotgun (WGS) entry which is preliminary data.</text>
</comment>
<evidence type="ECO:0000256" key="1">
    <source>
        <dbReference type="ARBA" id="ARBA00004642"/>
    </source>
</evidence>
<feature type="region of interest" description="Disordered" evidence="14">
    <location>
        <begin position="138"/>
        <end position="167"/>
    </location>
</feature>
<feature type="domain" description="THAP-type" evidence="15">
    <location>
        <begin position="1"/>
        <end position="85"/>
    </location>
</feature>